<proteinExistence type="predicted"/>
<keyword evidence="1" id="KW-0812">Transmembrane</keyword>
<dbReference type="EMBL" id="LAZR01013639">
    <property type="protein sequence ID" value="KKM21047.1"/>
    <property type="molecule type" value="Genomic_DNA"/>
</dbReference>
<reference evidence="2" key="1">
    <citation type="journal article" date="2015" name="Nature">
        <title>Complex archaea that bridge the gap between prokaryotes and eukaryotes.</title>
        <authorList>
            <person name="Spang A."/>
            <person name="Saw J.H."/>
            <person name="Jorgensen S.L."/>
            <person name="Zaremba-Niedzwiedzka K."/>
            <person name="Martijn J."/>
            <person name="Lind A.E."/>
            <person name="van Eijk R."/>
            <person name="Schleper C."/>
            <person name="Guy L."/>
            <person name="Ettema T.J."/>
        </authorList>
    </citation>
    <scope>NUCLEOTIDE SEQUENCE</scope>
</reference>
<accession>A0A0F9I0N6</accession>
<sequence length="171" mass="18881">MGKSSSILATIALVIGLGVGSFVIYDNFILIPPTMPDTPPENKWYDTASSVYYVLSGNAWNTLPTIKIDFDVSSGQSVHFLLIGEINFDHSSTPSSYVEVRLKVNGIIWYSQIIFVRRDNTVNPGGLRMSVSLQHYNTTMTSGNHSIAIVFRGDSTADSIMDFSLFVQTFN</sequence>
<keyword evidence="1" id="KW-0472">Membrane</keyword>
<organism evidence="2">
    <name type="scientific">marine sediment metagenome</name>
    <dbReference type="NCBI Taxonomy" id="412755"/>
    <lineage>
        <taxon>unclassified sequences</taxon>
        <taxon>metagenomes</taxon>
        <taxon>ecological metagenomes</taxon>
    </lineage>
</organism>
<dbReference type="AlphaFoldDB" id="A0A0F9I0N6"/>
<evidence type="ECO:0000313" key="2">
    <source>
        <dbReference type="EMBL" id="KKM21047.1"/>
    </source>
</evidence>
<name>A0A0F9I0N6_9ZZZZ</name>
<protein>
    <recommendedName>
        <fullName evidence="3">Carbohydrate binding module xylan-binding domain-containing protein</fullName>
    </recommendedName>
</protein>
<feature type="transmembrane region" description="Helical" evidence="1">
    <location>
        <begin position="6"/>
        <end position="25"/>
    </location>
</feature>
<evidence type="ECO:0008006" key="3">
    <source>
        <dbReference type="Google" id="ProtNLM"/>
    </source>
</evidence>
<evidence type="ECO:0000256" key="1">
    <source>
        <dbReference type="SAM" id="Phobius"/>
    </source>
</evidence>
<gene>
    <name evidence="2" type="ORF">LCGC14_1639360</name>
</gene>
<keyword evidence="1" id="KW-1133">Transmembrane helix</keyword>
<comment type="caution">
    <text evidence="2">The sequence shown here is derived from an EMBL/GenBank/DDBJ whole genome shotgun (WGS) entry which is preliminary data.</text>
</comment>